<dbReference type="CDD" id="cd00082">
    <property type="entry name" value="HisKA"/>
    <property type="match status" value="1"/>
</dbReference>
<evidence type="ECO:0000256" key="7">
    <source>
        <dbReference type="ARBA" id="ARBA00023163"/>
    </source>
</evidence>
<dbReference type="InterPro" id="IPR011006">
    <property type="entry name" value="CheY-like_superfamily"/>
</dbReference>
<keyword evidence="3 8" id="KW-0597">Phosphoprotein</keyword>
<dbReference type="InterPro" id="IPR036890">
    <property type="entry name" value="HATPase_C_sf"/>
</dbReference>
<dbReference type="InterPro" id="IPR036097">
    <property type="entry name" value="HisK_dim/P_sf"/>
</dbReference>
<dbReference type="Pfam" id="PF00072">
    <property type="entry name" value="Response_reg"/>
    <property type="match status" value="1"/>
</dbReference>
<dbReference type="SUPFAM" id="SSF47384">
    <property type="entry name" value="Homodimeric domain of signal transducing histidine kinase"/>
    <property type="match status" value="1"/>
</dbReference>
<dbReference type="PROSITE" id="PS01124">
    <property type="entry name" value="HTH_ARAC_FAMILY_2"/>
    <property type="match status" value="1"/>
</dbReference>
<evidence type="ECO:0000256" key="9">
    <source>
        <dbReference type="SAM" id="SignalP"/>
    </source>
</evidence>
<dbReference type="InterPro" id="IPR003661">
    <property type="entry name" value="HisK_dim/P_dom"/>
</dbReference>
<dbReference type="GO" id="GO:0000155">
    <property type="term" value="F:phosphorelay sensor kinase activity"/>
    <property type="evidence" value="ECO:0007669"/>
    <property type="project" value="InterPro"/>
</dbReference>
<dbReference type="Gene3D" id="2.130.10.10">
    <property type="entry name" value="YVTN repeat-like/Quinoprotein amine dehydrogenase"/>
    <property type="match status" value="3"/>
</dbReference>
<dbReference type="SUPFAM" id="SSF55874">
    <property type="entry name" value="ATPase domain of HSP90 chaperone/DNA topoisomerase II/histidine kinase"/>
    <property type="match status" value="1"/>
</dbReference>
<dbReference type="InterPro" id="IPR004358">
    <property type="entry name" value="Sig_transdc_His_kin-like_C"/>
</dbReference>
<comment type="caution">
    <text evidence="13">The sequence shown here is derived from an EMBL/GenBank/DDBJ whole genome shotgun (WGS) entry which is preliminary data.</text>
</comment>
<dbReference type="SUPFAM" id="SSF46689">
    <property type="entry name" value="Homeodomain-like"/>
    <property type="match status" value="1"/>
</dbReference>
<dbReference type="GO" id="GO:0043565">
    <property type="term" value="F:sequence-specific DNA binding"/>
    <property type="evidence" value="ECO:0007669"/>
    <property type="project" value="InterPro"/>
</dbReference>
<evidence type="ECO:0000256" key="3">
    <source>
        <dbReference type="ARBA" id="ARBA00022553"/>
    </source>
</evidence>
<evidence type="ECO:0000256" key="4">
    <source>
        <dbReference type="ARBA" id="ARBA00022679"/>
    </source>
</evidence>
<feature type="chain" id="PRO_5020546194" description="histidine kinase" evidence="9">
    <location>
        <begin position="27"/>
        <end position="1314"/>
    </location>
</feature>
<protein>
    <recommendedName>
        <fullName evidence="2">histidine kinase</fullName>
        <ecNumber evidence="2">2.7.13.3</ecNumber>
    </recommendedName>
</protein>
<dbReference type="Gene3D" id="3.40.50.2300">
    <property type="match status" value="1"/>
</dbReference>
<evidence type="ECO:0000256" key="1">
    <source>
        <dbReference type="ARBA" id="ARBA00000085"/>
    </source>
</evidence>
<dbReference type="PANTHER" id="PTHR43547:SF2">
    <property type="entry name" value="HYBRID SIGNAL TRANSDUCTION HISTIDINE KINASE C"/>
    <property type="match status" value="1"/>
</dbReference>
<evidence type="ECO:0000259" key="10">
    <source>
        <dbReference type="PROSITE" id="PS01124"/>
    </source>
</evidence>
<evidence type="ECO:0000256" key="5">
    <source>
        <dbReference type="ARBA" id="ARBA00022777"/>
    </source>
</evidence>
<dbReference type="Gene3D" id="2.60.40.10">
    <property type="entry name" value="Immunoglobulins"/>
    <property type="match status" value="1"/>
</dbReference>
<feature type="domain" description="Response regulatory" evidence="12">
    <location>
        <begin position="1051"/>
        <end position="1166"/>
    </location>
</feature>
<dbReference type="InterPro" id="IPR011110">
    <property type="entry name" value="Reg_prop"/>
</dbReference>
<dbReference type="InterPro" id="IPR009057">
    <property type="entry name" value="Homeodomain-like_sf"/>
</dbReference>
<feature type="signal peptide" evidence="9">
    <location>
        <begin position="1"/>
        <end position="26"/>
    </location>
</feature>
<evidence type="ECO:0000313" key="14">
    <source>
        <dbReference type="Proteomes" id="UP000310532"/>
    </source>
</evidence>
<keyword evidence="14" id="KW-1185">Reference proteome</keyword>
<dbReference type="SMART" id="SM00388">
    <property type="entry name" value="HisKA"/>
    <property type="match status" value="1"/>
</dbReference>
<evidence type="ECO:0000259" key="12">
    <source>
        <dbReference type="PROSITE" id="PS50110"/>
    </source>
</evidence>
<dbReference type="FunFam" id="3.30.565.10:FF:000006">
    <property type="entry name" value="Sensor histidine kinase WalK"/>
    <property type="match status" value="1"/>
</dbReference>
<reference evidence="13 14" key="1">
    <citation type="submission" date="2019-04" db="EMBL/GenBank/DDBJ databases">
        <title>Microbes associate with the intestines of laboratory mice.</title>
        <authorList>
            <person name="Navarre W."/>
            <person name="Wong E."/>
            <person name="Huang K."/>
            <person name="Tropini C."/>
            <person name="Ng K."/>
            <person name="Yu B."/>
        </authorList>
    </citation>
    <scope>NUCLEOTIDE SEQUENCE [LARGE SCALE GENOMIC DNA]</scope>
    <source>
        <strain evidence="13 14">NM69_E16B</strain>
    </source>
</reference>
<feature type="modified residue" description="4-aspartylphosphate" evidence="8">
    <location>
        <position position="1099"/>
    </location>
</feature>
<dbReference type="InterPro" id="IPR015943">
    <property type="entry name" value="WD40/YVTN_repeat-like_dom_sf"/>
</dbReference>
<keyword evidence="4" id="KW-0808">Transferase</keyword>
<dbReference type="Pfam" id="PF07495">
    <property type="entry name" value="Y_Y_Y"/>
    <property type="match status" value="1"/>
</dbReference>
<dbReference type="PANTHER" id="PTHR43547">
    <property type="entry name" value="TWO-COMPONENT HISTIDINE KINASE"/>
    <property type="match status" value="1"/>
</dbReference>
<gene>
    <name evidence="13" type="ORF">E5355_08980</name>
</gene>
<dbReference type="SMART" id="SM00448">
    <property type="entry name" value="REC"/>
    <property type="match status" value="1"/>
</dbReference>
<organism evidence="13 14">
    <name type="scientific">Bacteroides muris</name>
    <name type="common">ex Afrizal et al. 2022</name>
    <dbReference type="NCBI Taxonomy" id="2516960"/>
    <lineage>
        <taxon>Bacteria</taxon>
        <taxon>Pseudomonadati</taxon>
        <taxon>Bacteroidota</taxon>
        <taxon>Bacteroidia</taxon>
        <taxon>Bacteroidales</taxon>
        <taxon>Bacteroidaceae</taxon>
        <taxon>Bacteroides</taxon>
    </lineage>
</organism>
<evidence type="ECO:0000256" key="6">
    <source>
        <dbReference type="ARBA" id="ARBA00023015"/>
    </source>
</evidence>
<dbReference type="Pfam" id="PF02518">
    <property type="entry name" value="HATPase_c"/>
    <property type="match status" value="1"/>
</dbReference>
<dbReference type="RefSeq" id="WP_136010088.1">
    <property type="nucleotide sequence ID" value="NZ_SRYZ01000016.1"/>
</dbReference>
<dbReference type="PROSITE" id="PS50110">
    <property type="entry name" value="RESPONSE_REGULATORY"/>
    <property type="match status" value="1"/>
</dbReference>
<evidence type="ECO:0000259" key="11">
    <source>
        <dbReference type="PROSITE" id="PS50109"/>
    </source>
</evidence>
<accession>A0A4S2AYQ5</accession>
<keyword evidence="7" id="KW-0804">Transcription</keyword>
<dbReference type="Pfam" id="PF12833">
    <property type="entry name" value="HTH_18"/>
    <property type="match status" value="1"/>
</dbReference>
<dbReference type="InterPro" id="IPR011123">
    <property type="entry name" value="Y_Y_Y"/>
</dbReference>
<dbReference type="Pfam" id="PF07494">
    <property type="entry name" value="Reg_prop"/>
    <property type="match status" value="2"/>
</dbReference>
<dbReference type="EMBL" id="SRYZ01000016">
    <property type="protein sequence ID" value="TGY06503.1"/>
    <property type="molecule type" value="Genomic_DNA"/>
</dbReference>
<feature type="domain" description="HTH araC/xylS-type" evidence="10">
    <location>
        <begin position="1211"/>
        <end position="1309"/>
    </location>
</feature>
<keyword evidence="6" id="KW-0805">Transcription regulation</keyword>
<dbReference type="InterPro" id="IPR003594">
    <property type="entry name" value="HATPase_dom"/>
</dbReference>
<proteinExistence type="predicted"/>
<dbReference type="SMART" id="SM00387">
    <property type="entry name" value="HATPase_c"/>
    <property type="match status" value="1"/>
</dbReference>
<dbReference type="SUPFAM" id="SSF63829">
    <property type="entry name" value="Calcium-dependent phosphotriesterase"/>
    <property type="match status" value="3"/>
</dbReference>
<evidence type="ECO:0000256" key="8">
    <source>
        <dbReference type="PROSITE-ProRule" id="PRU00169"/>
    </source>
</evidence>
<dbReference type="SMART" id="SM00342">
    <property type="entry name" value="HTH_ARAC"/>
    <property type="match status" value="1"/>
</dbReference>
<dbReference type="InterPro" id="IPR013783">
    <property type="entry name" value="Ig-like_fold"/>
</dbReference>
<name>A0A4S2AYQ5_9BACE</name>
<dbReference type="GO" id="GO:0003700">
    <property type="term" value="F:DNA-binding transcription factor activity"/>
    <property type="evidence" value="ECO:0007669"/>
    <property type="project" value="InterPro"/>
</dbReference>
<keyword evidence="5 13" id="KW-0418">Kinase</keyword>
<evidence type="ECO:0000256" key="2">
    <source>
        <dbReference type="ARBA" id="ARBA00012438"/>
    </source>
</evidence>
<dbReference type="PROSITE" id="PS50109">
    <property type="entry name" value="HIS_KIN"/>
    <property type="match status" value="1"/>
</dbReference>
<dbReference type="Gene3D" id="3.30.565.10">
    <property type="entry name" value="Histidine kinase-like ATPase, C-terminal domain"/>
    <property type="match status" value="1"/>
</dbReference>
<feature type="domain" description="Histidine kinase" evidence="11">
    <location>
        <begin position="803"/>
        <end position="1020"/>
    </location>
</feature>
<dbReference type="InterPro" id="IPR005467">
    <property type="entry name" value="His_kinase_dom"/>
</dbReference>
<dbReference type="SUPFAM" id="SSF52172">
    <property type="entry name" value="CheY-like"/>
    <property type="match status" value="1"/>
</dbReference>
<dbReference type="Gene3D" id="1.10.10.60">
    <property type="entry name" value="Homeodomain-like"/>
    <property type="match status" value="1"/>
</dbReference>
<sequence>MYICTKQTLQTLVLLFFMLFSTTAYADKYVQRFSSLKFGTEEGLNSLRVFSIATDKSGAIWMGTLDGINRFNGRSMKSYQLGTNQKLSDASGSTTMLAISPNNSLYAYNNVGQIYKYNLLTDQFELWLDLAEHIYMGLILQHLLIDSQEQLWIGLSTGLYCCRFGEMPQLIDSENHVTYITELPQGIATGSTCGLRIYSKDRVLLHKLCPGTYVQSLLVPSGSDTLLIGTFNSGIKSVNLNSWQEQATGAVTLPHTPIRSMIEMTPSTILLGFDGDGVYTYNYLTGETEPLFTRANRMLTAMGVYSLCLDYEDNIWIGTYTGGAFLMMPEETTTTLLRHHKGEEPSLADDNVNAFCEQRNGELWIATDDGINIYNPQNNRCRQILAGNVVLSISIDSQDNIAAGTYGNGVFLLNSQGEILHHYLSDNSSLPSDYLSTVLFDTDGDLWIGTMENQLLQLECSTRQWKLHNVIKVRCIAQKDAHTIAVGTVDGLVLINKQTGTSTHLFKSTDNKGEDFNAFIQSIVFVDDEQVWLGTDGGGLYLYNLQTAEKKAFSTEQRLPSNRVSALLIDHSNMLWITTDHGLACLPPQPSMQIYNQNFEQVMSRFYNRSAATLLADGRIALGSTTGVLIFKPHISLTSYQSPSLQLTDFRIDNIDARESAGMRPELMQMLADSTIILSYRHNSFTMGFESVSFRYQEDIAYEYMLQGFDRNWNKLGNNEQLRYTNVSPGRYRLCIRSYSLNSGLILSSRTTCITICQPWWNTWWAWILYIMTLWGIIGAVIKSKQQQLVRHYMNEKIAFFVSIAHDIRTPLTLVKAPLDELRHDSTLHEDAVRSIGLAHSNLNKLLDILSQLLDFERIDHSSMKPQIEAVPLKQITDNLLTIFQPLCQQQQKTLQTSNIDCQLGVWADTKLLNRILTNLLSNALKYTPAGGKISIRAKAEADKVKIIVSDTGIGISPKEQKKLFTSFFRASNAISSGTPGIGLGLLQAKRLATLLKGDIKVSSVVNQGSEFTLILNKATITNSAASVATPAMERPVTMEAPILCDSDKDTLLIVEDNDELRLYMRRIFEPIYCVIDKSNAQEALEYMETQYPSLVLSDIMMPGMQGDEMCNRIKSNPATSGIPVILLTAKTFRTSIIEGLHKGADDYIAKPFDIDILKAKIQTQIENRKRLRQYYTQIALRHDLPTSKTIEEMPTIQSSMPNSADSAFVEKATQIVKENISNFEFDIDQLCRDMAMCRTLFHERLKALTGHTPQDFIRIIRLEQAAALLQQGIPVTDVSIQTGFVNSKYFSTLFKKYFGVQPSRYTGQRMNIG</sequence>
<dbReference type="InterPro" id="IPR018060">
    <property type="entry name" value="HTH_AraC"/>
</dbReference>
<dbReference type="Proteomes" id="UP000310532">
    <property type="component" value="Unassembled WGS sequence"/>
</dbReference>
<comment type="catalytic activity">
    <reaction evidence="1">
        <text>ATP + protein L-histidine = ADP + protein N-phospho-L-histidine.</text>
        <dbReference type="EC" id="2.7.13.3"/>
    </reaction>
</comment>
<dbReference type="Gene3D" id="1.10.287.130">
    <property type="match status" value="1"/>
</dbReference>
<dbReference type="EC" id="2.7.13.3" evidence="2"/>
<dbReference type="PRINTS" id="PR00344">
    <property type="entry name" value="BCTRLSENSOR"/>
</dbReference>
<evidence type="ECO:0000313" key="13">
    <source>
        <dbReference type="EMBL" id="TGY06503.1"/>
    </source>
</evidence>
<dbReference type="InterPro" id="IPR001789">
    <property type="entry name" value="Sig_transdc_resp-reg_receiver"/>
</dbReference>
<dbReference type="Pfam" id="PF00512">
    <property type="entry name" value="HisKA"/>
    <property type="match status" value="1"/>
</dbReference>
<keyword evidence="9" id="KW-0732">Signal</keyword>